<feature type="compositionally biased region" description="Basic and acidic residues" evidence="1">
    <location>
        <begin position="1"/>
        <end position="13"/>
    </location>
</feature>
<evidence type="ECO:0000256" key="1">
    <source>
        <dbReference type="SAM" id="MobiDB-lite"/>
    </source>
</evidence>
<dbReference type="AlphaFoldDB" id="A0A7C3PEF6"/>
<name>A0A7C3PEF6_9CYAN</name>
<sequence>MFRDSKKGKEKTTSEAQSVIPDPWEATESEPHFPSPIELDRMLSEHHPVIGAAPELLEIEPEGVIGAELLPAHVDQAGYQRGNGVVEK</sequence>
<evidence type="ECO:0000313" key="2">
    <source>
        <dbReference type="EMBL" id="HFM98213.1"/>
    </source>
</evidence>
<feature type="region of interest" description="Disordered" evidence="1">
    <location>
        <begin position="1"/>
        <end position="36"/>
    </location>
</feature>
<reference evidence="2" key="1">
    <citation type="journal article" date="2020" name="mSystems">
        <title>Genome- and Community-Level Interaction Insights into Carbon Utilization and Element Cycling Functions of Hydrothermarchaeota in Hydrothermal Sediment.</title>
        <authorList>
            <person name="Zhou Z."/>
            <person name="Liu Y."/>
            <person name="Xu W."/>
            <person name="Pan J."/>
            <person name="Luo Z.H."/>
            <person name="Li M."/>
        </authorList>
    </citation>
    <scope>NUCLEOTIDE SEQUENCE [LARGE SCALE GENOMIC DNA]</scope>
    <source>
        <strain evidence="2">SpSt-418</strain>
    </source>
</reference>
<protein>
    <submittedName>
        <fullName evidence="2">Uncharacterized protein</fullName>
    </submittedName>
</protein>
<dbReference type="EMBL" id="DSRU01000157">
    <property type="protein sequence ID" value="HFM98213.1"/>
    <property type="molecule type" value="Genomic_DNA"/>
</dbReference>
<proteinExistence type="predicted"/>
<accession>A0A7C3PEF6</accession>
<organism evidence="2">
    <name type="scientific">Oscillatoriales cyanobacterium SpSt-418</name>
    <dbReference type="NCBI Taxonomy" id="2282169"/>
    <lineage>
        <taxon>Bacteria</taxon>
        <taxon>Bacillati</taxon>
        <taxon>Cyanobacteriota</taxon>
        <taxon>Cyanophyceae</taxon>
        <taxon>Oscillatoriophycideae</taxon>
        <taxon>Oscillatoriales</taxon>
    </lineage>
</organism>
<gene>
    <name evidence="2" type="ORF">ENR64_10750</name>
</gene>
<comment type="caution">
    <text evidence="2">The sequence shown here is derived from an EMBL/GenBank/DDBJ whole genome shotgun (WGS) entry which is preliminary data.</text>
</comment>